<dbReference type="EMBL" id="CP051774">
    <property type="protein sequence ID" value="QJE94236.1"/>
    <property type="molecule type" value="Genomic_DNA"/>
</dbReference>
<dbReference type="RefSeq" id="WP_169452457.1">
    <property type="nucleotide sequence ID" value="NZ_CP051774.1"/>
</dbReference>
<proteinExistence type="predicted"/>
<evidence type="ECO:0000313" key="2">
    <source>
        <dbReference type="Proteomes" id="UP000501812"/>
    </source>
</evidence>
<gene>
    <name evidence="1" type="ORF">HHL09_00035</name>
</gene>
<sequence>MSSPVIRDFSVFWEPNAMGVSYLMKTPAEDADKKQIREATRLDETSLRSMVEDPAGIPDTGAWDLR</sequence>
<protein>
    <submittedName>
        <fullName evidence="1">Uncharacterized protein</fullName>
    </submittedName>
</protein>
<dbReference type="KEGG" id="luo:HHL09_00035"/>
<evidence type="ECO:0000313" key="1">
    <source>
        <dbReference type="EMBL" id="QJE94236.1"/>
    </source>
</evidence>
<reference evidence="1 2" key="1">
    <citation type="submission" date="2020-04" db="EMBL/GenBank/DDBJ databases">
        <title>Luteolibacter sp. G-1-1-1 isolated from soil.</title>
        <authorList>
            <person name="Dahal R.H."/>
        </authorList>
    </citation>
    <scope>NUCLEOTIDE SEQUENCE [LARGE SCALE GENOMIC DNA]</scope>
    <source>
        <strain evidence="1 2">G-1-1-1</strain>
    </source>
</reference>
<name>A0A858RB74_9BACT</name>
<dbReference type="AlphaFoldDB" id="A0A858RB74"/>
<dbReference type="Proteomes" id="UP000501812">
    <property type="component" value="Chromosome"/>
</dbReference>
<keyword evidence="2" id="KW-1185">Reference proteome</keyword>
<accession>A0A858RB74</accession>
<organism evidence="1 2">
    <name type="scientific">Luteolibacter luteus</name>
    <dbReference type="NCBI Taxonomy" id="2728835"/>
    <lineage>
        <taxon>Bacteria</taxon>
        <taxon>Pseudomonadati</taxon>
        <taxon>Verrucomicrobiota</taxon>
        <taxon>Verrucomicrobiia</taxon>
        <taxon>Verrucomicrobiales</taxon>
        <taxon>Verrucomicrobiaceae</taxon>
        <taxon>Luteolibacter</taxon>
    </lineage>
</organism>